<evidence type="ECO:0000313" key="1">
    <source>
        <dbReference type="EMBL" id="MPM84792.1"/>
    </source>
</evidence>
<comment type="caution">
    <text evidence="1">The sequence shown here is derived from an EMBL/GenBank/DDBJ whole genome shotgun (WGS) entry which is preliminary data.</text>
</comment>
<name>A0A645D866_9ZZZZ</name>
<dbReference type="EMBL" id="VSSQ01033262">
    <property type="protein sequence ID" value="MPM84792.1"/>
    <property type="molecule type" value="Genomic_DNA"/>
</dbReference>
<accession>A0A645D866</accession>
<organism evidence="1">
    <name type="scientific">bioreactor metagenome</name>
    <dbReference type="NCBI Taxonomy" id="1076179"/>
    <lineage>
        <taxon>unclassified sequences</taxon>
        <taxon>metagenomes</taxon>
        <taxon>ecological metagenomes</taxon>
    </lineage>
</organism>
<gene>
    <name evidence="1" type="ORF">SDC9_131868</name>
</gene>
<sequence>MGQQAVQLRLLRDLIVVRGKAPGGNQRGHGDVKRAAGGVAVFNCGGDQLRDVRVLRRHAGPGIQPGNGAVHARAGKAQVQTVQLIAHHAHGALGVAVVDGDGHIGVHGIKFGGGAVLLRTGGKAAYQRRAQRGGKQTSHVSSSSL</sequence>
<proteinExistence type="predicted"/>
<protein>
    <submittedName>
        <fullName evidence="1">Uncharacterized protein</fullName>
    </submittedName>
</protein>
<reference evidence="1" key="1">
    <citation type="submission" date="2019-08" db="EMBL/GenBank/DDBJ databases">
        <authorList>
            <person name="Kucharzyk K."/>
            <person name="Murdoch R.W."/>
            <person name="Higgins S."/>
            <person name="Loffler F."/>
        </authorList>
    </citation>
    <scope>NUCLEOTIDE SEQUENCE</scope>
</reference>
<dbReference type="AlphaFoldDB" id="A0A645D866"/>